<evidence type="ECO:0000259" key="2">
    <source>
        <dbReference type="Pfam" id="PF04264"/>
    </source>
</evidence>
<gene>
    <name evidence="3" type="ORF">H9Y05_01930</name>
</gene>
<feature type="signal peptide" evidence="1">
    <location>
        <begin position="1"/>
        <end position="25"/>
    </location>
</feature>
<dbReference type="SUPFAM" id="SSF101874">
    <property type="entry name" value="YceI-like"/>
    <property type="match status" value="1"/>
</dbReference>
<dbReference type="PANTHER" id="PTHR34406:SF1">
    <property type="entry name" value="PROTEIN YCEI"/>
    <property type="match status" value="1"/>
</dbReference>
<dbReference type="InterPro" id="IPR036761">
    <property type="entry name" value="TTHA0802/YceI-like_sf"/>
</dbReference>
<dbReference type="PROSITE" id="PS51257">
    <property type="entry name" value="PROKAR_LIPOPROTEIN"/>
    <property type="match status" value="1"/>
</dbReference>
<dbReference type="RefSeq" id="WP_163490418.1">
    <property type="nucleotide sequence ID" value="NZ_JACVEL010000001.1"/>
</dbReference>
<dbReference type="Gene3D" id="2.40.128.110">
    <property type="entry name" value="Lipid/polyisoprenoid-binding, YceI-like"/>
    <property type="match status" value="1"/>
</dbReference>
<comment type="caution">
    <text evidence="3">The sequence shown here is derived from an EMBL/GenBank/DDBJ whole genome shotgun (WGS) entry which is preliminary data.</text>
</comment>
<proteinExistence type="predicted"/>
<reference evidence="3" key="1">
    <citation type="submission" date="2020-09" db="EMBL/GenBank/DDBJ databases">
        <title>Taishania pollutisoli gen. nov., sp. nov., Isolated from Tetrabromobisphenol A-Contaminated Soil.</title>
        <authorList>
            <person name="Chen Q."/>
        </authorList>
    </citation>
    <scope>NUCLEOTIDE SEQUENCE</scope>
    <source>
        <strain evidence="3">CZZ-1</strain>
    </source>
</reference>
<accession>A0A8J6PN21</accession>
<evidence type="ECO:0000313" key="3">
    <source>
        <dbReference type="EMBL" id="MBC9811223.1"/>
    </source>
</evidence>
<dbReference type="Proteomes" id="UP000652681">
    <property type="component" value="Unassembled WGS sequence"/>
</dbReference>
<keyword evidence="4" id="KW-1185">Reference proteome</keyword>
<evidence type="ECO:0000313" key="4">
    <source>
        <dbReference type="Proteomes" id="UP000652681"/>
    </source>
</evidence>
<organism evidence="3 4">
    <name type="scientific">Taishania pollutisoli</name>
    <dbReference type="NCBI Taxonomy" id="2766479"/>
    <lineage>
        <taxon>Bacteria</taxon>
        <taxon>Pseudomonadati</taxon>
        <taxon>Bacteroidota</taxon>
        <taxon>Flavobacteriia</taxon>
        <taxon>Flavobacteriales</taxon>
        <taxon>Crocinitomicaceae</taxon>
        <taxon>Taishania</taxon>
    </lineage>
</organism>
<dbReference type="Pfam" id="PF04264">
    <property type="entry name" value="YceI"/>
    <property type="match status" value="1"/>
</dbReference>
<feature type="domain" description="Lipid/polyisoprenoid-binding YceI-like" evidence="2">
    <location>
        <begin position="34"/>
        <end position="167"/>
    </location>
</feature>
<dbReference type="InterPro" id="IPR007372">
    <property type="entry name" value="Lipid/polyisoprenoid-bd_YceI"/>
</dbReference>
<evidence type="ECO:0000256" key="1">
    <source>
        <dbReference type="SAM" id="SignalP"/>
    </source>
</evidence>
<keyword evidence="1" id="KW-0732">Signal</keyword>
<sequence>MKNLNLFLFAAGAALLTACGGSEEAATEPVVANYTLDAAASTLEWKGYKKGNETGEHGGVISFSKGSVETTDDVITSGALTVDMNSIKTTDQLPAPMGDTLNAHLKGGFFFDAAQFPTAEVTVGELKDGKLPTTIKVTGVEFTQDVPVSTKVEGDKLIVDGTFTFDFEGIKSQGFADQGGTRIVPQIDYKLHLELKK</sequence>
<dbReference type="AlphaFoldDB" id="A0A8J6PN21"/>
<protein>
    <submittedName>
        <fullName evidence="3">YceI family protein</fullName>
    </submittedName>
</protein>
<dbReference type="EMBL" id="JACVEL010000001">
    <property type="protein sequence ID" value="MBC9811223.1"/>
    <property type="molecule type" value="Genomic_DNA"/>
</dbReference>
<dbReference type="PANTHER" id="PTHR34406">
    <property type="entry name" value="PROTEIN YCEI"/>
    <property type="match status" value="1"/>
</dbReference>
<name>A0A8J6PN21_9FLAO</name>
<feature type="chain" id="PRO_5035177652" evidence="1">
    <location>
        <begin position="26"/>
        <end position="197"/>
    </location>
</feature>